<evidence type="ECO:0000259" key="11">
    <source>
        <dbReference type="PROSITE" id="PS50885"/>
    </source>
</evidence>
<dbReference type="EC" id="2.7.13.3" evidence="3"/>
<evidence type="ECO:0000256" key="1">
    <source>
        <dbReference type="ARBA" id="ARBA00000085"/>
    </source>
</evidence>
<dbReference type="PROSITE" id="PS50885">
    <property type="entry name" value="HAMP"/>
    <property type="match status" value="1"/>
</dbReference>
<evidence type="ECO:0000256" key="4">
    <source>
        <dbReference type="ARBA" id="ARBA00022553"/>
    </source>
</evidence>
<evidence type="ECO:0000313" key="12">
    <source>
        <dbReference type="EMBL" id="SPF53215.1"/>
    </source>
</evidence>
<dbReference type="InterPro" id="IPR005467">
    <property type="entry name" value="His_kinase_dom"/>
</dbReference>
<comment type="subcellular location">
    <subcellularLocation>
        <location evidence="2">Membrane</location>
    </subcellularLocation>
</comment>
<dbReference type="InterPro" id="IPR036890">
    <property type="entry name" value="HATPase_C_sf"/>
</dbReference>
<dbReference type="AlphaFoldDB" id="A0A2U3LMQ7"/>
<feature type="transmembrane region" description="Helical" evidence="9">
    <location>
        <begin position="66"/>
        <end position="85"/>
    </location>
</feature>
<dbReference type="Gene3D" id="6.10.340.10">
    <property type="match status" value="1"/>
</dbReference>
<dbReference type="Gene3D" id="3.30.565.10">
    <property type="entry name" value="Histidine kinase-like ATPase, C-terminal domain"/>
    <property type="match status" value="1"/>
</dbReference>
<name>A0A2U3LMQ7_9FIRM</name>
<keyword evidence="7" id="KW-0902">Two-component regulatory system</keyword>
<dbReference type="SUPFAM" id="SSF47384">
    <property type="entry name" value="Homodimeric domain of signal transducing histidine kinase"/>
    <property type="match status" value="1"/>
</dbReference>
<dbReference type="Pfam" id="PF02518">
    <property type="entry name" value="HATPase_c"/>
    <property type="match status" value="1"/>
</dbReference>
<dbReference type="SMART" id="SM00387">
    <property type="entry name" value="HATPase_c"/>
    <property type="match status" value="1"/>
</dbReference>
<evidence type="ECO:0000256" key="6">
    <source>
        <dbReference type="ARBA" id="ARBA00022777"/>
    </source>
</evidence>
<feature type="coiled-coil region" evidence="8">
    <location>
        <begin position="158"/>
        <end position="185"/>
    </location>
</feature>
<dbReference type="EMBL" id="OMOF01000609">
    <property type="protein sequence ID" value="SPF53215.1"/>
    <property type="molecule type" value="Genomic_DNA"/>
</dbReference>
<dbReference type="InterPro" id="IPR004358">
    <property type="entry name" value="Sig_transdc_His_kin-like_C"/>
</dbReference>
<dbReference type="Pfam" id="PF00512">
    <property type="entry name" value="HisKA"/>
    <property type="match status" value="1"/>
</dbReference>
<keyword evidence="9" id="KW-0472">Membrane</keyword>
<dbReference type="PRINTS" id="PR00344">
    <property type="entry name" value="BCTRLSENSOR"/>
</dbReference>
<dbReference type="SMART" id="SM00388">
    <property type="entry name" value="HisKA"/>
    <property type="match status" value="1"/>
</dbReference>
<keyword evidence="8" id="KW-0175">Coiled coil</keyword>
<gene>
    <name evidence="12" type="ORF">SBF1_6470001</name>
</gene>
<evidence type="ECO:0000313" key="13">
    <source>
        <dbReference type="Proteomes" id="UP000238916"/>
    </source>
</evidence>
<dbReference type="PROSITE" id="PS50109">
    <property type="entry name" value="HIS_KIN"/>
    <property type="match status" value="1"/>
</dbReference>
<evidence type="ECO:0000256" key="7">
    <source>
        <dbReference type="ARBA" id="ARBA00023012"/>
    </source>
</evidence>
<evidence type="ECO:0000256" key="9">
    <source>
        <dbReference type="SAM" id="Phobius"/>
    </source>
</evidence>
<dbReference type="FunFam" id="3.30.565.10:FF:000006">
    <property type="entry name" value="Sensor histidine kinase WalK"/>
    <property type="match status" value="1"/>
</dbReference>
<sequence length="405" mass="47888">MICVFKSMVKRISTKLEKHKAVHQRSQQEFQRRHQEFHKQQRELFRQQEFQRKHREFNQYHRSLRVFRPLSIIFNLIILYLLFRWVGIRSIGLFFAVFIIIKELVQFIFLRRLERRVFKPLHMFKNGLEEIARGNYNVQIESEGTCALGFIGLLVDSFNEMAQKLQASEKLKSEYEENRKTLIANISHDLKTPISSVQGYIEAILDGVVISPEKVDKYLRTIYQNTVYVDKLIDDLFLFSKLDLQKLEFDFENIPIRSFMADLMEEFKFELEERMIKFQYFNKMEGDCLIRVDRKRIYQAFKNIIGNAVKYGSNQDLTIKVEMDRQDDLIGIYIEDNGPGIPKDKLPYIFDRFYRIDNERTKDLMSTGLGLAIAKELVQAHGGSIEVTSTENEGSRFTITLPVIK</sequence>
<keyword evidence="9" id="KW-1133">Transmembrane helix</keyword>
<keyword evidence="6 12" id="KW-0418">Kinase</keyword>
<keyword evidence="5" id="KW-0808">Transferase</keyword>
<organism evidence="12 13">
    <name type="scientific">Candidatus Desulfosporosinus infrequens</name>
    <dbReference type="NCBI Taxonomy" id="2043169"/>
    <lineage>
        <taxon>Bacteria</taxon>
        <taxon>Bacillati</taxon>
        <taxon>Bacillota</taxon>
        <taxon>Clostridia</taxon>
        <taxon>Eubacteriales</taxon>
        <taxon>Desulfitobacteriaceae</taxon>
        <taxon>Desulfosporosinus</taxon>
    </lineage>
</organism>
<keyword evidence="9" id="KW-0812">Transmembrane</keyword>
<dbReference type="GO" id="GO:0016020">
    <property type="term" value="C:membrane"/>
    <property type="evidence" value="ECO:0007669"/>
    <property type="project" value="UniProtKB-SubCell"/>
</dbReference>
<evidence type="ECO:0000256" key="8">
    <source>
        <dbReference type="SAM" id="Coils"/>
    </source>
</evidence>
<evidence type="ECO:0000256" key="2">
    <source>
        <dbReference type="ARBA" id="ARBA00004370"/>
    </source>
</evidence>
<feature type="transmembrane region" description="Helical" evidence="9">
    <location>
        <begin position="91"/>
        <end position="110"/>
    </location>
</feature>
<dbReference type="Proteomes" id="UP000238916">
    <property type="component" value="Unassembled WGS sequence"/>
</dbReference>
<dbReference type="CDD" id="cd00082">
    <property type="entry name" value="HisKA"/>
    <property type="match status" value="1"/>
</dbReference>
<proteinExistence type="predicted"/>
<dbReference type="InterPro" id="IPR050736">
    <property type="entry name" value="Sensor_HK_Regulatory"/>
</dbReference>
<dbReference type="CDD" id="cd00075">
    <property type="entry name" value="HATPase"/>
    <property type="match status" value="1"/>
</dbReference>
<dbReference type="PANTHER" id="PTHR43711:SF1">
    <property type="entry name" value="HISTIDINE KINASE 1"/>
    <property type="match status" value="1"/>
</dbReference>
<dbReference type="CDD" id="cd06225">
    <property type="entry name" value="HAMP"/>
    <property type="match status" value="1"/>
</dbReference>
<accession>A0A2U3LMQ7</accession>
<dbReference type="GO" id="GO:0000155">
    <property type="term" value="F:phosphorelay sensor kinase activity"/>
    <property type="evidence" value="ECO:0007669"/>
    <property type="project" value="InterPro"/>
</dbReference>
<dbReference type="InterPro" id="IPR003594">
    <property type="entry name" value="HATPase_dom"/>
</dbReference>
<dbReference type="SUPFAM" id="SSF158472">
    <property type="entry name" value="HAMP domain-like"/>
    <property type="match status" value="1"/>
</dbReference>
<feature type="domain" description="Histidine kinase" evidence="10">
    <location>
        <begin position="185"/>
        <end position="405"/>
    </location>
</feature>
<evidence type="ECO:0000259" key="10">
    <source>
        <dbReference type="PROSITE" id="PS50109"/>
    </source>
</evidence>
<dbReference type="InterPro" id="IPR003661">
    <property type="entry name" value="HisK_dim/P_dom"/>
</dbReference>
<dbReference type="SMART" id="SM00304">
    <property type="entry name" value="HAMP"/>
    <property type="match status" value="1"/>
</dbReference>
<dbReference type="SUPFAM" id="SSF55874">
    <property type="entry name" value="ATPase domain of HSP90 chaperone/DNA topoisomerase II/histidine kinase"/>
    <property type="match status" value="1"/>
</dbReference>
<dbReference type="Gene3D" id="1.10.287.130">
    <property type="match status" value="1"/>
</dbReference>
<dbReference type="InterPro" id="IPR003660">
    <property type="entry name" value="HAMP_dom"/>
</dbReference>
<evidence type="ECO:0000256" key="3">
    <source>
        <dbReference type="ARBA" id="ARBA00012438"/>
    </source>
</evidence>
<protein>
    <recommendedName>
        <fullName evidence="3">histidine kinase</fullName>
        <ecNumber evidence="3">2.7.13.3</ecNumber>
    </recommendedName>
</protein>
<comment type="catalytic activity">
    <reaction evidence="1">
        <text>ATP + protein L-histidine = ADP + protein N-phospho-L-histidine.</text>
        <dbReference type="EC" id="2.7.13.3"/>
    </reaction>
</comment>
<keyword evidence="4" id="KW-0597">Phosphoprotein</keyword>
<evidence type="ECO:0000256" key="5">
    <source>
        <dbReference type="ARBA" id="ARBA00022679"/>
    </source>
</evidence>
<feature type="domain" description="HAMP" evidence="11">
    <location>
        <begin position="115"/>
        <end position="170"/>
    </location>
</feature>
<dbReference type="InterPro" id="IPR036097">
    <property type="entry name" value="HisK_dim/P_sf"/>
</dbReference>
<dbReference type="PANTHER" id="PTHR43711">
    <property type="entry name" value="TWO-COMPONENT HISTIDINE KINASE"/>
    <property type="match status" value="1"/>
</dbReference>
<reference evidence="13" key="1">
    <citation type="submission" date="2018-02" db="EMBL/GenBank/DDBJ databases">
        <authorList>
            <person name="Hausmann B."/>
        </authorList>
    </citation>
    <scope>NUCLEOTIDE SEQUENCE [LARGE SCALE GENOMIC DNA]</scope>
    <source>
        <strain evidence="13">Peat soil MAG SbF1</strain>
    </source>
</reference>